<dbReference type="PRINTS" id="PR00412">
    <property type="entry name" value="EPOXHYDRLASE"/>
</dbReference>
<feature type="domain" description="AB hydrolase-1" evidence="2">
    <location>
        <begin position="75"/>
        <end position="175"/>
    </location>
</feature>
<dbReference type="InterPro" id="IPR000639">
    <property type="entry name" value="Epox_hydrolase-like"/>
</dbReference>
<evidence type="ECO:0000259" key="2">
    <source>
        <dbReference type="Pfam" id="PF00561"/>
    </source>
</evidence>
<dbReference type="Pfam" id="PF00561">
    <property type="entry name" value="Abhydrolase_1"/>
    <property type="match status" value="1"/>
</dbReference>
<reference evidence="3 4" key="1">
    <citation type="journal article" date="2018" name="Sci. Rep.">
        <title>Comparative genomics provides insights into the lifestyle and reveals functional heterogeneity of dark septate endophytic fungi.</title>
        <authorList>
            <person name="Knapp D.G."/>
            <person name="Nemeth J.B."/>
            <person name="Barry K."/>
            <person name="Hainaut M."/>
            <person name="Henrissat B."/>
            <person name="Johnson J."/>
            <person name="Kuo A."/>
            <person name="Lim J.H.P."/>
            <person name="Lipzen A."/>
            <person name="Nolan M."/>
            <person name="Ohm R.A."/>
            <person name="Tamas L."/>
            <person name="Grigoriev I.V."/>
            <person name="Spatafora J.W."/>
            <person name="Nagy L.G."/>
            <person name="Kovacs G.M."/>
        </authorList>
    </citation>
    <scope>NUCLEOTIDE SEQUENCE [LARGE SCALE GENOMIC DNA]</scope>
    <source>
        <strain evidence="3 4">DSE2036</strain>
    </source>
</reference>
<name>A0A2V1CY96_9PLEO</name>
<dbReference type="GO" id="GO:0047372">
    <property type="term" value="F:monoacylglycerol lipase activity"/>
    <property type="evidence" value="ECO:0007669"/>
    <property type="project" value="TreeGrafter"/>
</dbReference>
<dbReference type="STRING" id="97972.A0A2V1CY96"/>
<dbReference type="EMBL" id="KZ806144">
    <property type="protein sequence ID" value="PVH90706.1"/>
    <property type="molecule type" value="Genomic_DNA"/>
</dbReference>
<dbReference type="Proteomes" id="UP000244855">
    <property type="component" value="Unassembled WGS sequence"/>
</dbReference>
<dbReference type="GO" id="GO:0016020">
    <property type="term" value="C:membrane"/>
    <property type="evidence" value="ECO:0007669"/>
    <property type="project" value="TreeGrafter"/>
</dbReference>
<dbReference type="AlphaFoldDB" id="A0A2V1CY96"/>
<keyword evidence="3" id="KW-0378">Hydrolase</keyword>
<evidence type="ECO:0000313" key="3">
    <source>
        <dbReference type="EMBL" id="PVH90706.1"/>
    </source>
</evidence>
<sequence>MKVSVLLSVAAALVSPAIAEIINGTTTPLPEDLNGSNFTYPWPVNLYRFASQNQSLEMAFMDVAPRNTSNEKTALLLHGKNFCGATWNATAKVLLGAGYRVILPDQIGFCKSSKPTNYQFSLQQLALNTRSLLQELGVGNITLIGHSMGGMLATRFSLMYPQHVTELVLVDPIGLEDWLAKGVPYLSIDDIYKNEAASNYTSIRAYQQATYYVNEWRDEYDVWVVMLNNVYHGSLGKQFAWCQARVTDMVLTQPVLYEFGLLNMRTLLVVGDKDNTAIGKQWSPPEVQARIGHYNILGKEVVKMIPKGMLVEWEDLGHSPQVQNPDRFHEALMRWLAG</sequence>
<dbReference type="InterPro" id="IPR050266">
    <property type="entry name" value="AB_hydrolase_sf"/>
</dbReference>
<feature type="signal peptide" evidence="1">
    <location>
        <begin position="1"/>
        <end position="19"/>
    </location>
</feature>
<keyword evidence="1" id="KW-0732">Signal</keyword>
<gene>
    <name evidence="3" type="ORF">DM02DRAFT_620886</name>
</gene>
<organism evidence="3 4">
    <name type="scientific">Periconia macrospinosa</name>
    <dbReference type="NCBI Taxonomy" id="97972"/>
    <lineage>
        <taxon>Eukaryota</taxon>
        <taxon>Fungi</taxon>
        <taxon>Dikarya</taxon>
        <taxon>Ascomycota</taxon>
        <taxon>Pezizomycotina</taxon>
        <taxon>Dothideomycetes</taxon>
        <taxon>Pleosporomycetidae</taxon>
        <taxon>Pleosporales</taxon>
        <taxon>Massarineae</taxon>
        <taxon>Periconiaceae</taxon>
        <taxon>Periconia</taxon>
    </lineage>
</organism>
<evidence type="ECO:0000256" key="1">
    <source>
        <dbReference type="SAM" id="SignalP"/>
    </source>
</evidence>
<dbReference type="PANTHER" id="PTHR43798:SF33">
    <property type="entry name" value="HYDROLASE, PUTATIVE (AFU_ORTHOLOGUE AFUA_2G14860)-RELATED"/>
    <property type="match status" value="1"/>
</dbReference>
<evidence type="ECO:0000313" key="4">
    <source>
        <dbReference type="Proteomes" id="UP000244855"/>
    </source>
</evidence>
<keyword evidence="4" id="KW-1185">Reference proteome</keyword>
<protein>
    <submittedName>
        <fullName evidence="3">Alpha/beta-hydrolase</fullName>
    </submittedName>
</protein>
<dbReference type="InterPro" id="IPR000073">
    <property type="entry name" value="AB_hydrolase_1"/>
</dbReference>
<dbReference type="GO" id="GO:0046464">
    <property type="term" value="P:acylglycerol catabolic process"/>
    <property type="evidence" value="ECO:0007669"/>
    <property type="project" value="TreeGrafter"/>
</dbReference>
<proteinExistence type="predicted"/>
<dbReference type="SUPFAM" id="SSF53474">
    <property type="entry name" value="alpha/beta-Hydrolases"/>
    <property type="match status" value="1"/>
</dbReference>
<dbReference type="PRINTS" id="PR00111">
    <property type="entry name" value="ABHYDROLASE"/>
</dbReference>
<dbReference type="OrthoDB" id="10249433at2759"/>
<dbReference type="InterPro" id="IPR029058">
    <property type="entry name" value="AB_hydrolase_fold"/>
</dbReference>
<dbReference type="Gene3D" id="3.40.50.1820">
    <property type="entry name" value="alpha/beta hydrolase"/>
    <property type="match status" value="1"/>
</dbReference>
<feature type="chain" id="PRO_5016047253" evidence="1">
    <location>
        <begin position="20"/>
        <end position="338"/>
    </location>
</feature>
<accession>A0A2V1CY96</accession>
<dbReference type="PANTHER" id="PTHR43798">
    <property type="entry name" value="MONOACYLGLYCEROL LIPASE"/>
    <property type="match status" value="1"/>
</dbReference>